<dbReference type="InterPro" id="IPR045860">
    <property type="entry name" value="Snake_toxin-like_sf"/>
</dbReference>
<gene>
    <name evidence="3" type="primary">LOC108738614</name>
</gene>
<accession>A0A1W4WUP9</accession>
<dbReference type="GeneID" id="108738614"/>
<reference evidence="3" key="1">
    <citation type="submission" date="2025-08" db="UniProtKB">
        <authorList>
            <consortium name="RefSeq"/>
        </authorList>
    </citation>
    <scope>IDENTIFICATION</scope>
    <source>
        <tissue evidence="3">Entire body</tissue>
    </source>
</reference>
<feature type="signal peptide" evidence="1">
    <location>
        <begin position="1"/>
        <end position="21"/>
    </location>
</feature>
<dbReference type="Proteomes" id="UP000192223">
    <property type="component" value="Unplaced"/>
</dbReference>
<keyword evidence="2" id="KW-1185">Reference proteome</keyword>
<dbReference type="SUPFAM" id="SSF57302">
    <property type="entry name" value="Snake toxin-like"/>
    <property type="match status" value="1"/>
</dbReference>
<name>A0A1W4WUP9_AGRPL</name>
<evidence type="ECO:0000313" key="3">
    <source>
        <dbReference type="RefSeq" id="XP_018327609.1"/>
    </source>
</evidence>
<evidence type="ECO:0000256" key="1">
    <source>
        <dbReference type="SAM" id="SignalP"/>
    </source>
</evidence>
<sequence length="119" mass="13210">MYKTRLILVIVFFGIVTASVALKCWQCGQYNDGVGSITPCINRSHTVLKECPQIDQTYCIKYVSEGSLVKDCVAHCVEKETWGTKTHCCKEDGCNSSWTTESENPITLLLFALGLALLQ</sequence>
<dbReference type="RefSeq" id="XP_018327609.1">
    <property type="nucleotide sequence ID" value="XM_018472107.2"/>
</dbReference>
<feature type="chain" id="PRO_5010732783" evidence="1">
    <location>
        <begin position="22"/>
        <end position="119"/>
    </location>
</feature>
<dbReference type="InParanoid" id="A0A1W4WUP9"/>
<protein>
    <submittedName>
        <fullName evidence="3">Uncharacterized protein LOC108738614</fullName>
    </submittedName>
</protein>
<keyword evidence="1" id="KW-0732">Signal</keyword>
<evidence type="ECO:0000313" key="2">
    <source>
        <dbReference type="Proteomes" id="UP000192223"/>
    </source>
</evidence>
<dbReference type="AlphaFoldDB" id="A0A1W4WUP9"/>
<organism evidence="2 3">
    <name type="scientific">Agrilus planipennis</name>
    <name type="common">Emerald ash borer</name>
    <name type="synonym">Agrilus marcopoli</name>
    <dbReference type="NCBI Taxonomy" id="224129"/>
    <lineage>
        <taxon>Eukaryota</taxon>
        <taxon>Metazoa</taxon>
        <taxon>Ecdysozoa</taxon>
        <taxon>Arthropoda</taxon>
        <taxon>Hexapoda</taxon>
        <taxon>Insecta</taxon>
        <taxon>Pterygota</taxon>
        <taxon>Neoptera</taxon>
        <taxon>Endopterygota</taxon>
        <taxon>Coleoptera</taxon>
        <taxon>Polyphaga</taxon>
        <taxon>Elateriformia</taxon>
        <taxon>Buprestoidea</taxon>
        <taxon>Buprestidae</taxon>
        <taxon>Agrilinae</taxon>
        <taxon>Agrilus</taxon>
    </lineage>
</organism>
<dbReference type="OrthoDB" id="8188927at2759"/>
<proteinExistence type="predicted"/>
<dbReference type="FunCoup" id="A0A1W4WUP9">
    <property type="interactions" value="6"/>
</dbReference>
<dbReference type="KEGG" id="apln:108738614"/>